<evidence type="ECO:0000313" key="2">
    <source>
        <dbReference type="Proteomes" id="UP000019678"/>
    </source>
</evidence>
<evidence type="ECO:0008006" key="3">
    <source>
        <dbReference type="Google" id="ProtNLM"/>
    </source>
</evidence>
<organism evidence="1 2">
    <name type="scientific">Chondromyces apiculatus DSM 436</name>
    <dbReference type="NCBI Taxonomy" id="1192034"/>
    <lineage>
        <taxon>Bacteria</taxon>
        <taxon>Pseudomonadati</taxon>
        <taxon>Myxococcota</taxon>
        <taxon>Polyangia</taxon>
        <taxon>Polyangiales</taxon>
        <taxon>Polyangiaceae</taxon>
        <taxon>Chondromyces</taxon>
    </lineage>
</organism>
<proteinExistence type="predicted"/>
<comment type="caution">
    <text evidence="1">The sequence shown here is derived from an EMBL/GenBank/DDBJ whole genome shotgun (WGS) entry which is preliminary data.</text>
</comment>
<dbReference type="STRING" id="1192034.CAP_6287"/>
<dbReference type="Proteomes" id="UP000019678">
    <property type="component" value="Unassembled WGS sequence"/>
</dbReference>
<evidence type="ECO:0000313" key="1">
    <source>
        <dbReference type="EMBL" id="EYF03024.1"/>
    </source>
</evidence>
<dbReference type="AlphaFoldDB" id="A0A017T1A0"/>
<name>A0A017T1A0_9BACT</name>
<dbReference type="EMBL" id="ASRX01000052">
    <property type="protein sequence ID" value="EYF03024.1"/>
    <property type="molecule type" value="Genomic_DNA"/>
</dbReference>
<sequence>MFLIKTDRLQALVLYTLWGRIELEEMRSFDAELYGVLESLQGRNIRINADLRGLKPVAPQVAEILRRRQEHARECGTTKIAEVVDSEVLALQLKRIARESGSDHITRRFPSDIAARAWILDDNAP</sequence>
<reference evidence="1 2" key="1">
    <citation type="submission" date="2013-05" db="EMBL/GenBank/DDBJ databases">
        <title>Genome assembly of Chondromyces apiculatus DSM 436.</title>
        <authorList>
            <person name="Sharma G."/>
            <person name="Khatri I."/>
            <person name="Kaur C."/>
            <person name="Mayilraj S."/>
            <person name="Subramanian S."/>
        </authorList>
    </citation>
    <scope>NUCLEOTIDE SEQUENCE [LARGE SCALE GENOMIC DNA]</scope>
    <source>
        <strain evidence="1 2">DSM 436</strain>
    </source>
</reference>
<protein>
    <recommendedName>
        <fullName evidence="3">STAS/SEC14 domain-containing protein</fullName>
    </recommendedName>
</protein>
<accession>A0A017T1A0</accession>
<dbReference type="RefSeq" id="WP_044246810.1">
    <property type="nucleotide sequence ID" value="NZ_ASRX01000052.1"/>
</dbReference>
<gene>
    <name evidence="1" type="ORF">CAP_6287</name>
</gene>
<keyword evidence="2" id="KW-1185">Reference proteome</keyword>
<dbReference type="OrthoDB" id="5513923at2"/>